<gene>
    <name evidence="1" type="ORF">L914_08332</name>
</gene>
<evidence type="ECO:0000313" key="1">
    <source>
        <dbReference type="EMBL" id="ETM46850.1"/>
    </source>
</evidence>
<accession>W2NE95</accession>
<proteinExistence type="predicted"/>
<feature type="non-terminal residue" evidence="1">
    <location>
        <position position="72"/>
    </location>
</feature>
<organism evidence="1">
    <name type="scientific">Phytophthora nicotianae</name>
    <name type="common">Potato buckeye rot agent</name>
    <name type="synonym">Phytophthora parasitica</name>
    <dbReference type="NCBI Taxonomy" id="4792"/>
    <lineage>
        <taxon>Eukaryota</taxon>
        <taxon>Sar</taxon>
        <taxon>Stramenopiles</taxon>
        <taxon>Oomycota</taxon>
        <taxon>Peronosporomycetes</taxon>
        <taxon>Peronosporales</taxon>
        <taxon>Peronosporaceae</taxon>
        <taxon>Phytophthora</taxon>
    </lineage>
</organism>
<protein>
    <submittedName>
        <fullName evidence="1">Uncharacterized protein</fullName>
    </submittedName>
</protein>
<dbReference type="Proteomes" id="UP000054532">
    <property type="component" value="Unassembled WGS sequence"/>
</dbReference>
<reference evidence="1" key="1">
    <citation type="submission" date="2013-11" db="EMBL/GenBank/DDBJ databases">
        <title>The Genome Sequence of Phytophthora parasitica IAC_01/95.</title>
        <authorList>
            <consortium name="The Broad Institute Genomics Platform"/>
            <person name="Russ C."/>
            <person name="Tyler B."/>
            <person name="Panabieres F."/>
            <person name="Shan W."/>
            <person name="Tripathy S."/>
            <person name="Grunwald N."/>
            <person name="Machado M."/>
            <person name="Johnson C.S."/>
            <person name="Arredondo F."/>
            <person name="Hong C."/>
            <person name="Coffey M."/>
            <person name="Young S.K."/>
            <person name="Zeng Q."/>
            <person name="Gargeya S."/>
            <person name="Fitzgerald M."/>
            <person name="Abouelleil A."/>
            <person name="Alvarado L."/>
            <person name="Chapman S.B."/>
            <person name="Gainer-Dewar J."/>
            <person name="Goldberg J."/>
            <person name="Griggs A."/>
            <person name="Gujja S."/>
            <person name="Hansen M."/>
            <person name="Howarth C."/>
            <person name="Imamovic A."/>
            <person name="Ireland A."/>
            <person name="Larimer J."/>
            <person name="McCowan C."/>
            <person name="Murphy C."/>
            <person name="Pearson M."/>
            <person name="Poon T.W."/>
            <person name="Priest M."/>
            <person name="Roberts A."/>
            <person name="Saif S."/>
            <person name="Shea T."/>
            <person name="Sykes S."/>
            <person name="Wortman J."/>
            <person name="Nusbaum C."/>
            <person name="Birren B."/>
        </authorList>
    </citation>
    <scope>NUCLEOTIDE SEQUENCE [LARGE SCALE GENOMIC DNA]</scope>
    <source>
        <strain evidence="1">IAC_01/95</strain>
    </source>
</reference>
<name>W2NE95_PHYNI</name>
<sequence length="72" mass="8197">LFGPAAPLLALAACLDRAEEYLALFSQSNTNPAMQRRMEARWSRYPTGQVEFRALKKMKTPPTWSRTQTHST</sequence>
<feature type="non-terminal residue" evidence="1">
    <location>
        <position position="1"/>
    </location>
</feature>
<dbReference type="AlphaFoldDB" id="W2NE95"/>
<dbReference type="EMBL" id="KI692776">
    <property type="protein sequence ID" value="ETM46850.1"/>
    <property type="molecule type" value="Genomic_DNA"/>
</dbReference>
<dbReference type="VEuPathDB" id="FungiDB:PPTG_24826"/>